<name>A0A238F5I6_9BASI</name>
<dbReference type="OrthoDB" id="3017382at2759"/>
<keyword evidence="1" id="KW-0547">Nucleotide-binding</keyword>
<gene>
    <name evidence="4" type="ORF">BQ2448_2202</name>
</gene>
<feature type="compositionally biased region" description="Low complexity" evidence="2">
    <location>
        <begin position="325"/>
        <end position="344"/>
    </location>
</feature>
<evidence type="ECO:0000313" key="5">
    <source>
        <dbReference type="Proteomes" id="UP000198372"/>
    </source>
</evidence>
<keyword evidence="1" id="KW-0067">ATP-binding</keyword>
<dbReference type="EMBL" id="FMSP01000004">
    <property type="protein sequence ID" value="SCV69182.1"/>
    <property type="molecule type" value="Genomic_DNA"/>
</dbReference>
<dbReference type="PROSITE" id="PS50011">
    <property type="entry name" value="PROTEIN_KINASE_DOM"/>
    <property type="match status" value="1"/>
</dbReference>
<proteinExistence type="predicted"/>
<dbReference type="InterPro" id="IPR011009">
    <property type="entry name" value="Kinase-like_dom_sf"/>
</dbReference>
<dbReference type="InterPro" id="IPR017441">
    <property type="entry name" value="Protein_kinase_ATP_BS"/>
</dbReference>
<feature type="region of interest" description="Disordered" evidence="2">
    <location>
        <begin position="305"/>
        <end position="344"/>
    </location>
</feature>
<sequence length="600" mass="65500">MYPPFPCRTFLPTATTTATKPTLSTRRSPGEHVPAGLSLISACHDSSLVDRVLPGLGPGFDKSGKRGVPLPSNTRRYIERVVTRGGDVIRSDEIGFGRLYSMAIEVVDPIIKAIGYKSWSYRMQLRSGSSPMTFVVESTLSEDFTHPRCLAPGDGKFFNPVWAHGYMAGDLKAYYTAFPSIQVVSQPGLGDDLLDIRIVTATGEQAKLEGARAIAARVISGSSGVCRTTLSPNWVILIDGKSHFLISDLCSAELEPDDSSANPKRLPAVVLGVFMDYFDDYRVHSHSLEVEKRIRNYVQQLEQPPILEKDHCSDDGPENLRDPARTSVVRSSTTTSDTEAASSAVRGMDDNTKLSEVMHVFVVCDARELPDSRMVAVPIELEVGSPSDESASSSRSRQPPAKRIRLGSDVPQMKLREALPQAIRRLFSSDPSFTRAQESFSPPVSSTSTTRLDLVTRVGRGASSTVWQAESSSPTGVGKGKLAAKVVSADFAPSIAREYFVYTSIVPFLSSKAQQYFPPFYGLYRSGIEGHVYVFVMEDAGSAIAHEQLKTNTELKAEVDAALKLIADEGLHHNDEGARNVLLRPGGRICLIDWGEARLR</sequence>
<feature type="compositionally biased region" description="Low complexity" evidence="2">
    <location>
        <begin position="12"/>
        <end position="25"/>
    </location>
</feature>
<evidence type="ECO:0000256" key="1">
    <source>
        <dbReference type="PROSITE-ProRule" id="PRU10141"/>
    </source>
</evidence>
<reference evidence="5" key="1">
    <citation type="submission" date="2016-09" db="EMBL/GenBank/DDBJ databases">
        <authorList>
            <person name="Jeantristanb JTB J.-T."/>
            <person name="Ricardo R."/>
        </authorList>
    </citation>
    <scope>NUCLEOTIDE SEQUENCE [LARGE SCALE GENOMIC DNA]</scope>
</reference>
<dbReference type="AlphaFoldDB" id="A0A238F5I6"/>
<feature type="compositionally biased region" description="Basic and acidic residues" evidence="2">
    <location>
        <begin position="307"/>
        <end position="324"/>
    </location>
</feature>
<feature type="compositionally biased region" description="Low complexity" evidence="2">
    <location>
        <begin position="385"/>
        <end position="396"/>
    </location>
</feature>
<feature type="region of interest" description="Disordered" evidence="2">
    <location>
        <begin position="384"/>
        <end position="405"/>
    </location>
</feature>
<dbReference type="GO" id="GO:0005524">
    <property type="term" value="F:ATP binding"/>
    <property type="evidence" value="ECO:0007669"/>
    <property type="project" value="UniProtKB-UniRule"/>
</dbReference>
<feature type="region of interest" description="Disordered" evidence="2">
    <location>
        <begin position="12"/>
        <end position="31"/>
    </location>
</feature>
<evidence type="ECO:0000313" key="4">
    <source>
        <dbReference type="EMBL" id="SCV69182.1"/>
    </source>
</evidence>
<feature type="binding site" evidence="1">
    <location>
        <position position="485"/>
    </location>
    <ligand>
        <name>ATP</name>
        <dbReference type="ChEBI" id="CHEBI:30616"/>
    </ligand>
</feature>
<feature type="domain" description="Protein kinase" evidence="3">
    <location>
        <begin position="452"/>
        <end position="600"/>
    </location>
</feature>
<evidence type="ECO:0000256" key="2">
    <source>
        <dbReference type="SAM" id="MobiDB-lite"/>
    </source>
</evidence>
<dbReference type="SUPFAM" id="SSF56112">
    <property type="entry name" value="Protein kinase-like (PK-like)"/>
    <property type="match status" value="1"/>
</dbReference>
<dbReference type="InterPro" id="IPR000719">
    <property type="entry name" value="Prot_kinase_dom"/>
</dbReference>
<evidence type="ECO:0000259" key="3">
    <source>
        <dbReference type="PROSITE" id="PS50011"/>
    </source>
</evidence>
<accession>A0A238F5I6</accession>
<organism evidence="4 5">
    <name type="scientific">Microbotryum intermedium</name>
    <dbReference type="NCBI Taxonomy" id="269621"/>
    <lineage>
        <taxon>Eukaryota</taxon>
        <taxon>Fungi</taxon>
        <taxon>Dikarya</taxon>
        <taxon>Basidiomycota</taxon>
        <taxon>Pucciniomycotina</taxon>
        <taxon>Microbotryomycetes</taxon>
        <taxon>Microbotryales</taxon>
        <taxon>Microbotryaceae</taxon>
        <taxon>Microbotryum</taxon>
    </lineage>
</organism>
<dbReference type="GO" id="GO:0004672">
    <property type="term" value="F:protein kinase activity"/>
    <property type="evidence" value="ECO:0007669"/>
    <property type="project" value="InterPro"/>
</dbReference>
<dbReference type="Proteomes" id="UP000198372">
    <property type="component" value="Unassembled WGS sequence"/>
</dbReference>
<protein>
    <submittedName>
        <fullName evidence="4">BQ2448_2202 protein</fullName>
    </submittedName>
</protein>
<dbReference type="PROSITE" id="PS00107">
    <property type="entry name" value="PROTEIN_KINASE_ATP"/>
    <property type="match status" value="1"/>
</dbReference>
<keyword evidence="5" id="KW-1185">Reference proteome</keyword>